<comment type="caution">
    <text evidence="3">The sequence shown here is derived from an EMBL/GenBank/DDBJ whole genome shotgun (WGS) entry which is preliminary data.</text>
</comment>
<keyword evidence="2" id="KW-1133">Transmembrane helix</keyword>
<feature type="region of interest" description="Disordered" evidence="1">
    <location>
        <begin position="100"/>
        <end position="133"/>
    </location>
</feature>
<evidence type="ECO:0000313" key="3">
    <source>
        <dbReference type="EMBL" id="HIV85979.1"/>
    </source>
</evidence>
<dbReference type="Proteomes" id="UP000824162">
    <property type="component" value="Unassembled WGS sequence"/>
</dbReference>
<keyword evidence="2" id="KW-0472">Membrane</keyword>
<proteinExistence type="predicted"/>
<reference evidence="3" key="1">
    <citation type="journal article" date="2021" name="PeerJ">
        <title>Extensive microbial diversity within the chicken gut microbiome revealed by metagenomics and culture.</title>
        <authorList>
            <person name="Gilroy R."/>
            <person name="Ravi A."/>
            <person name="Getino M."/>
            <person name="Pursley I."/>
            <person name="Horton D.L."/>
            <person name="Alikhan N.F."/>
            <person name="Baker D."/>
            <person name="Gharbi K."/>
            <person name="Hall N."/>
            <person name="Watson M."/>
            <person name="Adriaenssens E.M."/>
            <person name="Foster-Nyarko E."/>
            <person name="Jarju S."/>
            <person name="Secka A."/>
            <person name="Antonio M."/>
            <person name="Oren A."/>
            <person name="Chaudhuri R.R."/>
            <person name="La Ragione R."/>
            <person name="Hildebrand F."/>
            <person name="Pallen M.J."/>
        </authorList>
    </citation>
    <scope>NUCLEOTIDE SEQUENCE</scope>
    <source>
        <strain evidence="3">5790</strain>
    </source>
</reference>
<sequence length="133" mass="14581">MKNFAENAGEASGFAAPFMKKTSDFFTGTGDSARRWYFGEKKKYIRRRRISRLKKFMHSTIGVIVIIAGILAAMTAFVLALRAFIQKVCLSNHKIATDECAAQSGSAENEPDSDEAKPGKKAPGKRNGGYITL</sequence>
<reference evidence="3" key="2">
    <citation type="submission" date="2021-04" db="EMBL/GenBank/DDBJ databases">
        <authorList>
            <person name="Gilroy R."/>
        </authorList>
    </citation>
    <scope>NUCLEOTIDE SEQUENCE</scope>
    <source>
        <strain evidence="3">5790</strain>
    </source>
</reference>
<dbReference type="EMBL" id="DXIJ01000084">
    <property type="protein sequence ID" value="HIV85979.1"/>
    <property type="molecule type" value="Genomic_DNA"/>
</dbReference>
<gene>
    <name evidence="3" type="ORF">H9900_04130</name>
</gene>
<keyword evidence="2" id="KW-0812">Transmembrane</keyword>
<evidence type="ECO:0000256" key="1">
    <source>
        <dbReference type="SAM" id="MobiDB-lite"/>
    </source>
</evidence>
<protein>
    <submittedName>
        <fullName evidence="3">Uncharacterized protein</fullName>
    </submittedName>
</protein>
<name>A0A9D1PS87_9FIRM</name>
<accession>A0A9D1PS87</accession>
<feature type="transmembrane region" description="Helical" evidence="2">
    <location>
        <begin position="56"/>
        <end position="85"/>
    </location>
</feature>
<organism evidence="3 4">
    <name type="scientific">Candidatus Monoglobus merdigallinarum</name>
    <dbReference type="NCBI Taxonomy" id="2838698"/>
    <lineage>
        <taxon>Bacteria</taxon>
        <taxon>Bacillati</taxon>
        <taxon>Bacillota</taxon>
        <taxon>Clostridia</taxon>
        <taxon>Monoglobales</taxon>
        <taxon>Monoglobaceae</taxon>
        <taxon>Monoglobus</taxon>
    </lineage>
</organism>
<evidence type="ECO:0000256" key="2">
    <source>
        <dbReference type="SAM" id="Phobius"/>
    </source>
</evidence>
<evidence type="ECO:0000313" key="4">
    <source>
        <dbReference type="Proteomes" id="UP000824162"/>
    </source>
</evidence>
<dbReference type="AlphaFoldDB" id="A0A9D1PS87"/>